<dbReference type="InterPro" id="IPR001650">
    <property type="entry name" value="Helicase_C-like"/>
</dbReference>
<evidence type="ECO:0000256" key="5">
    <source>
        <dbReference type="SAM" id="Coils"/>
    </source>
</evidence>
<evidence type="ECO:0000256" key="4">
    <source>
        <dbReference type="ARBA" id="ARBA00022840"/>
    </source>
</evidence>
<feature type="coiled-coil region" evidence="5">
    <location>
        <begin position="865"/>
        <end position="892"/>
    </location>
</feature>
<dbReference type="SMART" id="SM01142">
    <property type="entry name" value="DSHCT"/>
    <property type="match status" value="1"/>
</dbReference>
<keyword evidence="5" id="KW-0175">Coiled coil</keyword>
<dbReference type="CDD" id="cd18795">
    <property type="entry name" value="SF2_C_Ski2"/>
    <property type="match status" value="1"/>
</dbReference>
<keyword evidence="1" id="KW-0547">Nucleotide-binding</keyword>
<dbReference type="GO" id="GO:0016787">
    <property type="term" value="F:hydrolase activity"/>
    <property type="evidence" value="ECO:0007669"/>
    <property type="project" value="UniProtKB-KW"/>
</dbReference>
<dbReference type="AlphaFoldDB" id="A0A976M6V6"/>
<evidence type="ECO:0000313" key="9">
    <source>
        <dbReference type="EMBL" id="UKJ89629.2"/>
    </source>
</evidence>
<name>A0A976M6V6_THEOR</name>
<dbReference type="SUPFAM" id="SSF52540">
    <property type="entry name" value="P-loop containing nucleoside triphosphate hydrolases"/>
    <property type="match status" value="1"/>
</dbReference>
<protein>
    <submittedName>
        <fullName evidence="9">DEAD-box family helicase</fullName>
    </submittedName>
</protein>
<dbReference type="GO" id="GO:0070478">
    <property type="term" value="P:nuclear-transcribed mRNA catabolic process, 3'-5' exonucleolytic nonsense-mediated decay"/>
    <property type="evidence" value="ECO:0007669"/>
    <property type="project" value="TreeGrafter"/>
</dbReference>
<keyword evidence="2" id="KW-0378">Hydrolase</keyword>
<dbReference type="GO" id="GO:0055087">
    <property type="term" value="C:Ski complex"/>
    <property type="evidence" value="ECO:0007669"/>
    <property type="project" value="TreeGrafter"/>
</dbReference>
<feature type="region of interest" description="Disordered" evidence="6">
    <location>
        <begin position="109"/>
        <end position="134"/>
    </location>
</feature>
<evidence type="ECO:0000256" key="1">
    <source>
        <dbReference type="ARBA" id="ARBA00022741"/>
    </source>
</evidence>
<dbReference type="InterPro" id="IPR050699">
    <property type="entry name" value="RNA-DNA_Helicase"/>
</dbReference>
<feature type="compositionally biased region" description="Acidic residues" evidence="6">
    <location>
        <begin position="13"/>
        <end position="24"/>
    </location>
</feature>
<keyword evidence="3 9" id="KW-0347">Helicase</keyword>
<dbReference type="InterPro" id="IPR012961">
    <property type="entry name" value="Ski2/MTR4_C"/>
</dbReference>
<dbReference type="GO" id="GO:0003723">
    <property type="term" value="F:RNA binding"/>
    <property type="evidence" value="ECO:0007669"/>
    <property type="project" value="InterPro"/>
</dbReference>
<feature type="domain" description="Helicase ATP-binding" evidence="7">
    <location>
        <begin position="213"/>
        <end position="371"/>
    </location>
</feature>
<dbReference type="Pfam" id="PF00271">
    <property type="entry name" value="Helicase_C"/>
    <property type="match status" value="1"/>
</dbReference>
<dbReference type="Gene3D" id="1.10.3380.30">
    <property type="match status" value="1"/>
</dbReference>
<dbReference type="InterPro" id="IPR014001">
    <property type="entry name" value="Helicase_ATP-bd"/>
</dbReference>
<evidence type="ECO:0000259" key="8">
    <source>
        <dbReference type="PROSITE" id="PS51194"/>
    </source>
</evidence>
<dbReference type="SMART" id="SM00487">
    <property type="entry name" value="DEXDc"/>
    <property type="match status" value="1"/>
</dbReference>
<dbReference type="Pfam" id="PF00270">
    <property type="entry name" value="DEAD"/>
    <property type="match status" value="1"/>
</dbReference>
<dbReference type="Proteomes" id="UP000244803">
    <property type="component" value="Chromosome 4"/>
</dbReference>
<feature type="region of interest" description="Disordered" evidence="6">
    <location>
        <begin position="1"/>
        <end position="31"/>
    </location>
</feature>
<dbReference type="Gene3D" id="3.40.50.300">
    <property type="entry name" value="P-loop containing nucleotide triphosphate hydrolases"/>
    <property type="match status" value="2"/>
</dbReference>
<dbReference type="InterPro" id="IPR011545">
    <property type="entry name" value="DEAD/DEAH_box_helicase_dom"/>
</dbReference>
<dbReference type="PROSITE" id="PS51192">
    <property type="entry name" value="HELICASE_ATP_BIND_1"/>
    <property type="match status" value="1"/>
</dbReference>
<dbReference type="SMART" id="SM00490">
    <property type="entry name" value="HELICc"/>
    <property type="match status" value="1"/>
</dbReference>
<dbReference type="GO" id="GO:0005524">
    <property type="term" value="F:ATP binding"/>
    <property type="evidence" value="ECO:0007669"/>
    <property type="project" value="UniProtKB-KW"/>
</dbReference>
<dbReference type="FunFam" id="3.40.50.300:FF:000190">
    <property type="entry name" value="ATP-dependent RNA helicase"/>
    <property type="match status" value="1"/>
</dbReference>
<dbReference type="PANTHER" id="PTHR12131:SF1">
    <property type="entry name" value="ATP-DEPENDENT RNA HELICASE SUPV3L1, MITOCHONDRIAL-RELATED"/>
    <property type="match status" value="1"/>
</dbReference>
<evidence type="ECO:0000256" key="6">
    <source>
        <dbReference type="SAM" id="MobiDB-lite"/>
    </source>
</evidence>
<dbReference type="EMBL" id="CP056067">
    <property type="protein sequence ID" value="UKJ89629.2"/>
    <property type="molecule type" value="Genomic_DNA"/>
</dbReference>
<dbReference type="InterPro" id="IPR027417">
    <property type="entry name" value="P-loop_NTPase"/>
</dbReference>
<reference evidence="9" key="1">
    <citation type="submission" date="2022-07" db="EMBL/GenBank/DDBJ databases">
        <title>Evaluation of T. orientalis genome assembly methods using nanopore sequencing and analysis of variation between genomes.</title>
        <authorList>
            <person name="Yam J."/>
            <person name="Micallef M.L."/>
            <person name="Liu M."/>
            <person name="Djordjevic S.P."/>
            <person name="Bogema D.R."/>
            <person name="Jenkins C."/>
        </authorList>
    </citation>
    <scope>NUCLEOTIDE SEQUENCE</scope>
    <source>
        <strain evidence="9">Fish Creek</strain>
    </source>
</reference>
<dbReference type="OrthoDB" id="64767at2759"/>
<dbReference type="PROSITE" id="PS51194">
    <property type="entry name" value="HELICASE_CTER"/>
    <property type="match status" value="1"/>
</dbReference>
<dbReference type="PANTHER" id="PTHR12131">
    <property type="entry name" value="ATP-DEPENDENT RNA AND DNA HELICASE"/>
    <property type="match status" value="1"/>
</dbReference>
<proteinExistence type="predicted"/>
<dbReference type="PIRSF" id="PIRSF005198">
    <property type="entry name" value="Antiviral_helicase_SKI2"/>
    <property type="match status" value="1"/>
</dbReference>
<dbReference type="InterPro" id="IPR016438">
    <property type="entry name" value="SKI2-like"/>
</dbReference>
<evidence type="ECO:0000259" key="7">
    <source>
        <dbReference type="PROSITE" id="PS51192"/>
    </source>
</evidence>
<evidence type="ECO:0000256" key="2">
    <source>
        <dbReference type="ARBA" id="ARBA00022801"/>
    </source>
</evidence>
<dbReference type="GO" id="GO:0003724">
    <property type="term" value="F:RNA helicase activity"/>
    <property type="evidence" value="ECO:0007669"/>
    <property type="project" value="InterPro"/>
</dbReference>
<accession>A0A976M6V6</accession>
<keyword evidence="4" id="KW-0067">ATP-binding</keyword>
<dbReference type="Pfam" id="PF08148">
    <property type="entry name" value="DSHCT"/>
    <property type="match status" value="1"/>
</dbReference>
<evidence type="ECO:0000256" key="3">
    <source>
        <dbReference type="ARBA" id="ARBA00022806"/>
    </source>
</evidence>
<sequence>MDNYYGNVSDFWTSDEESLEDESESDKNEVIGGLKKLGTKNKLKNNHDSYNVESALESLDWIPSISLPLNGHSLFDIFNKDFGNLSNLQVEYIKDEFFASIYYSSDTEKDEPETYTQAPLDDGGDADYSQEKSENDKTILNNDVKYMYMDFLKKGPADTSESNPYKLIIPKPGENKNYIRKKWSIVDDKEPPVLKDLIIEYPFVLDDFQKKAIHHLINGKHVFVSAHTSAGKTVVAEYAIAMALRRGGKAIYTSPIKALSNQKYREFKDKFGPENVGIVTGDVLCNPTASCLIVTTEILRNLLYRGDSVIDQISFVIFDEIHYINDLSRGVVWEEVIIMLPKGIQLVMLSATVPNYVEFAEWIGSIMRKEVIIILTNYRSVPLKHYLYTHDRFFLLVGSGGFNKEAYHIMHKYVSTLKIAEKKATFKGEVQKLQKLLKTLETEDKLPVVLFCFNRQKCEQYAKDMPNLNLAYTKTQRSRIHLFLKESLEGLTDEDRNLPQLRKMIKLLARGIGVHHSGLLPIIKEMVEILFSRGLIKVLFATETFAMGVNMPARSVVFTSIYKHDGIKYRYLTSSEYTQMAGRAGRRGLDTFGNVYIFCSDEAPDVQDLTNMIIEKSTRLESRFRITYNMLLQIQSRDHMNITEMMLKSFREREKMMKIPLLKKRINKKKHELENLPPINCIYGEPTIEGYYKALKYSKNLSSELHQHLWNHRDSKQIFKYGRVLMLHSTIITHTLSYSFIKEIVDQKNHTFKVVTIITEYLSDPNDPNINSVQYNDECIFYYVHQVGLASVSFIFENVLLDTDLDRNVVEMNKLVENNKLTLMSFTKKFKQISMQFYETLLKQRDLYHAFSRNPCTKCLLREQHFKTQENVDNYELEIEDINKQLKDESLYFYDDMINKLDVLKQLEFLDENGRPTTKGRIATFITTSDELTLTETLAQNILADLTPPECAAILSAFIYNDKVPEKEAPSPTLALQQAKSQVINIHKKIDVVQRAVGVRVSQEYHNSLCNFTLSYLIYQWASGVPFNEIMELTDLQDGHIVRVILRLDELCRKMIQTAGVFGDSTLAEKIEEVCKAIRRDIVFKQSLYLR</sequence>
<evidence type="ECO:0000313" key="10">
    <source>
        <dbReference type="Proteomes" id="UP000244803"/>
    </source>
</evidence>
<gene>
    <name evidence="9" type="ORF">MACJ_002881</name>
</gene>
<organism evidence="9 10">
    <name type="scientific">Theileria orientalis</name>
    <dbReference type="NCBI Taxonomy" id="68886"/>
    <lineage>
        <taxon>Eukaryota</taxon>
        <taxon>Sar</taxon>
        <taxon>Alveolata</taxon>
        <taxon>Apicomplexa</taxon>
        <taxon>Aconoidasida</taxon>
        <taxon>Piroplasmida</taxon>
        <taxon>Theileriidae</taxon>
        <taxon>Theileria</taxon>
    </lineage>
</organism>
<feature type="domain" description="Helicase C-terminal" evidence="8">
    <location>
        <begin position="432"/>
        <end position="632"/>
    </location>
</feature>